<keyword evidence="1" id="KW-1185">Reference proteome</keyword>
<dbReference type="WBParaSite" id="Hba_05277">
    <property type="protein sequence ID" value="Hba_05277"/>
    <property type="gene ID" value="Hba_05277"/>
</dbReference>
<evidence type="ECO:0000313" key="1">
    <source>
        <dbReference type="Proteomes" id="UP000095283"/>
    </source>
</evidence>
<accession>A0A1I7WJS3</accession>
<evidence type="ECO:0000313" key="2">
    <source>
        <dbReference type="WBParaSite" id="Hba_05277"/>
    </source>
</evidence>
<dbReference type="Proteomes" id="UP000095283">
    <property type="component" value="Unplaced"/>
</dbReference>
<organism evidence="1 2">
    <name type="scientific">Heterorhabditis bacteriophora</name>
    <name type="common">Entomopathogenic nematode worm</name>
    <dbReference type="NCBI Taxonomy" id="37862"/>
    <lineage>
        <taxon>Eukaryota</taxon>
        <taxon>Metazoa</taxon>
        <taxon>Ecdysozoa</taxon>
        <taxon>Nematoda</taxon>
        <taxon>Chromadorea</taxon>
        <taxon>Rhabditida</taxon>
        <taxon>Rhabditina</taxon>
        <taxon>Rhabditomorpha</taxon>
        <taxon>Strongyloidea</taxon>
        <taxon>Heterorhabditidae</taxon>
        <taxon>Heterorhabditis</taxon>
    </lineage>
</organism>
<reference evidence="2" key="1">
    <citation type="submission" date="2016-11" db="UniProtKB">
        <authorList>
            <consortium name="WormBaseParasite"/>
        </authorList>
    </citation>
    <scope>IDENTIFICATION</scope>
</reference>
<protein>
    <submittedName>
        <fullName evidence="2">Uncharacterized protein</fullName>
    </submittedName>
</protein>
<proteinExistence type="predicted"/>
<dbReference type="AlphaFoldDB" id="A0A1I7WJS3"/>
<name>A0A1I7WJS3_HETBA</name>
<sequence>MGVSADAFSSIVAHIAVGLNEQQLEWLQRLFIKVIKYNGYENIKVRIDWKALMIIDNIFVFLSQFLMVNTMWELIILARPCNYSVLTAVTLIVELINDLRNSLLKEEYIQTVHFFVNFLYGVLKNDVSNIFKRSNT</sequence>